<dbReference type="EMBL" id="GBRH01251111">
    <property type="protein sequence ID" value="JAD46784.1"/>
    <property type="molecule type" value="Transcribed_RNA"/>
</dbReference>
<reference evidence="1" key="2">
    <citation type="journal article" date="2015" name="Data Brief">
        <title>Shoot transcriptome of the giant reed, Arundo donax.</title>
        <authorList>
            <person name="Barrero R.A."/>
            <person name="Guerrero F.D."/>
            <person name="Moolhuijzen P."/>
            <person name="Goolsby J.A."/>
            <person name="Tidwell J."/>
            <person name="Bellgard S.E."/>
            <person name="Bellgard M.I."/>
        </authorList>
    </citation>
    <scope>NUCLEOTIDE SEQUENCE</scope>
    <source>
        <tissue evidence="1">Shoot tissue taken approximately 20 cm above the soil surface</tissue>
    </source>
</reference>
<accession>A0A0A9A520</accession>
<sequence length="51" mass="6189">MLYDLIKNSDMARLHYFQWDLYPDSLYLCQIDCKLSVFSILHLHLVSYSYL</sequence>
<evidence type="ECO:0000313" key="1">
    <source>
        <dbReference type="EMBL" id="JAD46784.1"/>
    </source>
</evidence>
<dbReference type="AlphaFoldDB" id="A0A0A9A520"/>
<reference evidence="1" key="1">
    <citation type="submission" date="2014-09" db="EMBL/GenBank/DDBJ databases">
        <authorList>
            <person name="Magalhaes I.L.F."/>
            <person name="Oliveira U."/>
            <person name="Santos F.R."/>
            <person name="Vidigal T.H.D.A."/>
            <person name="Brescovit A.D."/>
            <person name="Santos A.J."/>
        </authorList>
    </citation>
    <scope>NUCLEOTIDE SEQUENCE</scope>
    <source>
        <tissue evidence="1">Shoot tissue taken approximately 20 cm above the soil surface</tissue>
    </source>
</reference>
<name>A0A0A9A520_ARUDO</name>
<organism evidence="1">
    <name type="scientific">Arundo donax</name>
    <name type="common">Giant reed</name>
    <name type="synonym">Donax arundinaceus</name>
    <dbReference type="NCBI Taxonomy" id="35708"/>
    <lineage>
        <taxon>Eukaryota</taxon>
        <taxon>Viridiplantae</taxon>
        <taxon>Streptophyta</taxon>
        <taxon>Embryophyta</taxon>
        <taxon>Tracheophyta</taxon>
        <taxon>Spermatophyta</taxon>
        <taxon>Magnoliopsida</taxon>
        <taxon>Liliopsida</taxon>
        <taxon>Poales</taxon>
        <taxon>Poaceae</taxon>
        <taxon>PACMAD clade</taxon>
        <taxon>Arundinoideae</taxon>
        <taxon>Arundineae</taxon>
        <taxon>Arundo</taxon>
    </lineage>
</organism>
<proteinExistence type="predicted"/>
<protein>
    <submittedName>
        <fullName evidence="1">Uncharacterized protein</fullName>
    </submittedName>
</protein>